<evidence type="ECO:0000313" key="1">
    <source>
        <dbReference type="EMBL" id="WGM03603.1"/>
    </source>
</evidence>
<dbReference type="RefSeq" id="WP_280626839.1">
    <property type="nucleotide sequence ID" value="NZ_CP123507.1"/>
</dbReference>
<keyword evidence="1" id="KW-0614">Plasmid</keyword>
<sequence length="46" mass="5431">MNENDTPVMFIYDNNIPVVKPRKKKKRKAPVISLADFKKDKTRKNN</sequence>
<gene>
    <name evidence="1" type="ORF">QE210_19040</name>
</gene>
<dbReference type="EMBL" id="CP123507">
    <property type="protein sequence ID" value="WGM03603.1"/>
    <property type="molecule type" value="Genomic_DNA"/>
</dbReference>
<accession>A0AA95GQT8</accession>
<reference evidence="1" key="1">
    <citation type="submission" date="2023-04" db="EMBL/GenBank/DDBJ databases">
        <title>Genome dynamics across the evolutionary transition to endosymbiosis.</title>
        <authorList>
            <person name="Siozios S."/>
            <person name="Nadal-Jimenez P."/>
            <person name="Azagi T."/>
            <person name="Sprong H."/>
            <person name="Frost C.L."/>
            <person name="Parratt S.R."/>
            <person name="Taylor G."/>
            <person name="Brettell L."/>
            <person name="Lew K.C."/>
            <person name="Croft L."/>
            <person name="King K.C."/>
            <person name="Brockhurst M.A."/>
            <person name="Hypsa V."/>
            <person name="Novakova E."/>
            <person name="Darby A.C."/>
            <person name="Hurst G.D.D."/>
        </authorList>
    </citation>
    <scope>NUCLEOTIDE SEQUENCE</scope>
    <source>
        <strain evidence="1">APv</strain>
        <plasmid evidence="1">paPv3</plasmid>
    </source>
</reference>
<protein>
    <submittedName>
        <fullName evidence="1">Uncharacterized protein</fullName>
    </submittedName>
</protein>
<dbReference type="Proteomes" id="UP001177595">
    <property type="component" value="Plasmid paPv3"/>
</dbReference>
<dbReference type="AlphaFoldDB" id="A0AA95GQT8"/>
<organism evidence="1 2">
    <name type="scientific">Arsenophonus nasoniae</name>
    <name type="common">son-killer infecting Nasonia vitripennis</name>
    <dbReference type="NCBI Taxonomy" id="638"/>
    <lineage>
        <taxon>Bacteria</taxon>
        <taxon>Pseudomonadati</taxon>
        <taxon>Pseudomonadota</taxon>
        <taxon>Gammaproteobacteria</taxon>
        <taxon>Enterobacterales</taxon>
        <taxon>Morganellaceae</taxon>
        <taxon>Arsenophonus</taxon>
    </lineage>
</organism>
<proteinExistence type="predicted"/>
<geneLocation type="plasmid" evidence="1 2">
    <name>paPv3</name>
</geneLocation>
<name>A0AA95GQT8_9GAMM</name>
<evidence type="ECO:0000313" key="2">
    <source>
        <dbReference type="Proteomes" id="UP001177595"/>
    </source>
</evidence>